<dbReference type="GO" id="GO:0005737">
    <property type="term" value="C:cytoplasm"/>
    <property type="evidence" value="ECO:0007669"/>
    <property type="project" value="TreeGrafter"/>
</dbReference>
<dbReference type="PANTHER" id="PTHR10502">
    <property type="entry name" value="ANNEXIN"/>
    <property type="match status" value="1"/>
</dbReference>
<dbReference type="PRINTS" id="PR00201">
    <property type="entry name" value="ANNEXINV"/>
</dbReference>
<name>A0A6P8PD75_GEOSA</name>
<dbReference type="PANTHER" id="PTHR10502:SF122">
    <property type="entry name" value="ANNEXIN A9"/>
    <property type="match status" value="1"/>
</dbReference>
<dbReference type="SMART" id="SM00335">
    <property type="entry name" value="ANX"/>
    <property type="match status" value="4"/>
</dbReference>
<dbReference type="PROSITE" id="PS51897">
    <property type="entry name" value="ANNEXIN_2"/>
    <property type="match status" value="4"/>
</dbReference>
<dbReference type="PROSITE" id="PS00223">
    <property type="entry name" value="ANNEXIN_1"/>
    <property type="match status" value="2"/>
</dbReference>
<dbReference type="GO" id="GO:0050819">
    <property type="term" value="P:negative regulation of coagulation"/>
    <property type="evidence" value="ECO:0007669"/>
    <property type="project" value="InterPro"/>
</dbReference>
<evidence type="ECO:0000313" key="10">
    <source>
        <dbReference type="RefSeq" id="XP_033779050.1"/>
    </source>
</evidence>
<evidence type="ECO:0000256" key="5">
    <source>
        <dbReference type="ARBA" id="ARBA00023302"/>
    </source>
</evidence>
<dbReference type="Pfam" id="PF00191">
    <property type="entry name" value="Annexin"/>
    <property type="match status" value="4"/>
</dbReference>
<dbReference type="GO" id="GO:0005886">
    <property type="term" value="C:plasma membrane"/>
    <property type="evidence" value="ECO:0007669"/>
    <property type="project" value="TreeGrafter"/>
</dbReference>
<evidence type="ECO:0000313" key="12">
    <source>
        <dbReference type="RefSeq" id="XP_033779053.1"/>
    </source>
</evidence>
<dbReference type="RefSeq" id="XP_033779051.1">
    <property type="nucleotide sequence ID" value="XM_033923160.1"/>
</dbReference>
<dbReference type="AlphaFoldDB" id="A0A6P8PD75"/>
<dbReference type="Gene3D" id="1.10.220.10">
    <property type="entry name" value="Annexin"/>
    <property type="match status" value="4"/>
</dbReference>
<dbReference type="Proteomes" id="UP000515159">
    <property type="component" value="Chromosome 16"/>
</dbReference>
<sequence length="336" mass="38168">MSLAREILSKLYLAEQCAIWGTLGTIRPHPCFDVENDVEILRTALAGAEKDIILDLVTGRSNSQRQHLIQHFATIINQDLVKALEGALSGNLEKIILGLLKPPAQYDAHELKAAMKGLGTDEDTLTEILITRSNQQLREIGTFYREDYKADLEQDVTAETSGHFRELLLTLLKGKRERDSGIIDYALIMQDAKALSDTGMKNSSPNVHRWISILSERSMDHLRRVFEQYKMINSSEVEDKIQKQFKGDFERALLSLVSVIRNTPLYFADKLHTAMKGMGTDRKTLTRILISRSETDLLCIRVEFKRKYGKSLYSFLQTELKGEYQSALLALCRAED</sequence>
<evidence type="ECO:0000313" key="11">
    <source>
        <dbReference type="RefSeq" id="XP_033779051.1"/>
    </source>
</evidence>
<dbReference type="KEGG" id="gsh:117349574"/>
<dbReference type="FunFam" id="1.10.220.10:FF:000022">
    <property type="entry name" value="Annexin A5"/>
    <property type="match status" value="1"/>
</dbReference>
<dbReference type="RefSeq" id="XP_033779053.1">
    <property type="nucleotide sequence ID" value="XM_033923162.1"/>
</dbReference>
<gene>
    <name evidence="8 9 10 11 12" type="primary">ANXA9</name>
</gene>
<dbReference type="RefSeq" id="XP_033779048.1">
    <property type="nucleotide sequence ID" value="XM_033923157.1"/>
</dbReference>
<organism evidence="7 10">
    <name type="scientific">Geotrypetes seraphini</name>
    <name type="common">Gaboon caecilian</name>
    <name type="synonym">Caecilia seraphini</name>
    <dbReference type="NCBI Taxonomy" id="260995"/>
    <lineage>
        <taxon>Eukaryota</taxon>
        <taxon>Metazoa</taxon>
        <taxon>Chordata</taxon>
        <taxon>Craniata</taxon>
        <taxon>Vertebrata</taxon>
        <taxon>Euteleostomi</taxon>
        <taxon>Amphibia</taxon>
        <taxon>Gymnophiona</taxon>
        <taxon>Geotrypetes</taxon>
    </lineage>
</organism>
<dbReference type="GO" id="GO:0012506">
    <property type="term" value="C:vesicle membrane"/>
    <property type="evidence" value="ECO:0007669"/>
    <property type="project" value="TreeGrafter"/>
</dbReference>
<keyword evidence="2 6" id="KW-0677">Repeat</keyword>
<dbReference type="RefSeq" id="XP_033779050.1">
    <property type="nucleotide sequence ID" value="XM_033923159.1"/>
</dbReference>
<dbReference type="RefSeq" id="XP_033779049.1">
    <property type="nucleotide sequence ID" value="XM_033923158.1"/>
</dbReference>
<evidence type="ECO:0000256" key="1">
    <source>
        <dbReference type="ARBA" id="ARBA00007831"/>
    </source>
</evidence>
<comment type="domain">
    <text evidence="6">A pair of annexin repeats may form one binding site for calcium and phospholipid.</text>
</comment>
<dbReference type="InterPro" id="IPR002392">
    <property type="entry name" value="ANX5"/>
</dbReference>
<dbReference type="FunFam" id="1.10.220.10:FF:000002">
    <property type="entry name" value="Annexin"/>
    <property type="match status" value="1"/>
</dbReference>
<evidence type="ECO:0000256" key="6">
    <source>
        <dbReference type="RuleBase" id="RU003540"/>
    </source>
</evidence>
<dbReference type="InterPro" id="IPR018502">
    <property type="entry name" value="Annexin_repeat"/>
</dbReference>
<dbReference type="GO" id="GO:0005634">
    <property type="term" value="C:nucleus"/>
    <property type="evidence" value="ECO:0007669"/>
    <property type="project" value="TreeGrafter"/>
</dbReference>
<dbReference type="OrthoDB" id="37886at2759"/>
<dbReference type="GO" id="GO:0005544">
    <property type="term" value="F:calcium-dependent phospholipid binding"/>
    <property type="evidence" value="ECO:0007669"/>
    <property type="project" value="UniProtKB-KW"/>
</dbReference>
<reference evidence="8 9" key="1">
    <citation type="submission" date="2025-04" db="UniProtKB">
        <authorList>
            <consortium name="RefSeq"/>
        </authorList>
    </citation>
    <scope>IDENTIFICATION</scope>
</reference>
<accession>A0A6P8PD75</accession>
<evidence type="ECO:0000313" key="7">
    <source>
        <dbReference type="Proteomes" id="UP000515159"/>
    </source>
</evidence>
<dbReference type="GeneID" id="117349574"/>
<keyword evidence="4 6" id="KW-0041">Annexin</keyword>
<dbReference type="SUPFAM" id="SSF47874">
    <property type="entry name" value="Annexin"/>
    <property type="match status" value="1"/>
</dbReference>
<proteinExistence type="inferred from homology"/>
<dbReference type="GO" id="GO:0005509">
    <property type="term" value="F:calcium ion binding"/>
    <property type="evidence" value="ECO:0007669"/>
    <property type="project" value="InterPro"/>
</dbReference>
<keyword evidence="7" id="KW-1185">Reference proteome</keyword>
<dbReference type="InterPro" id="IPR018252">
    <property type="entry name" value="Annexin_repeat_CS"/>
</dbReference>
<protein>
    <recommendedName>
        <fullName evidence="6">Annexin</fullName>
    </recommendedName>
</protein>
<dbReference type="GO" id="GO:0001786">
    <property type="term" value="F:phosphatidylserine binding"/>
    <property type="evidence" value="ECO:0007669"/>
    <property type="project" value="TreeGrafter"/>
</dbReference>
<dbReference type="CTD" id="8416"/>
<dbReference type="PRINTS" id="PR00196">
    <property type="entry name" value="ANNEXIN"/>
</dbReference>
<keyword evidence="3 6" id="KW-0106">Calcium</keyword>
<evidence type="ECO:0000256" key="3">
    <source>
        <dbReference type="ARBA" id="ARBA00022837"/>
    </source>
</evidence>
<evidence type="ECO:0000256" key="2">
    <source>
        <dbReference type="ARBA" id="ARBA00022737"/>
    </source>
</evidence>
<evidence type="ECO:0000313" key="9">
    <source>
        <dbReference type="RefSeq" id="XP_033779049.1"/>
    </source>
</evidence>
<dbReference type="InterPro" id="IPR037104">
    <property type="entry name" value="Annexin_sf"/>
</dbReference>
<dbReference type="FunFam" id="1.10.220.10:FF:000003">
    <property type="entry name" value="Annexin"/>
    <property type="match status" value="1"/>
</dbReference>
<evidence type="ECO:0000256" key="4">
    <source>
        <dbReference type="ARBA" id="ARBA00023216"/>
    </source>
</evidence>
<comment type="similarity">
    <text evidence="1 6">Belongs to the annexin family.</text>
</comment>
<dbReference type="InterPro" id="IPR001464">
    <property type="entry name" value="Annexin"/>
</dbReference>
<keyword evidence="5 6" id="KW-0111">Calcium/phospholipid-binding</keyword>
<evidence type="ECO:0000313" key="8">
    <source>
        <dbReference type="RefSeq" id="XP_033779048.1"/>
    </source>
</evidence>